<evidence type="ECO:0000313" key="1">
    <source>
        <dbReference type="EMBL" id="GMA32146.1"/>
    </source>
</evidence>
<reference evidence="1" key="1">
    <citation type="journal article" date="2014" name="Int. J. Syst. Evol. Microbiol.">
        <title>Complete genome sequence of Corynebacterium casei LMG S-19264T (=DSM 44701T), isolated from a smear-ripened cheese.</title>
        <authorList>
            <consortium name="US DOE Joint Genome Institute (JGI-PGF)"/>
            <person name="Walter F."/>
            <person name="Albersmeier A."/>
            <person name="Kalinowski J."/>
            <person name="Ruckert C."/>
        </authorList>
    </citation>
    <scope>NUCLEOTIDE SEQUENCE</scope>
    <source>
        <strain evidence="1">NBRC 112290</strain>
    </source>
</reference>
<gene>
    <name evidence="1" type="ORF">GCM10025875_21380</name>
</gene>
<name>A0AA37XF85_9MICO</name>
<dbReference type="AlphaFoldDB" id="A0AA37XF85"/>
<sequence>MTMPDELIIAIRARAPGETVVLTVREAGGDREVEVVLGEQASAAP</sequence>
<evidence type="ECO:0000313" key="2">
    <source>
        <dbReference type="Proteomes" id="UP001157161"/>
    </source>
</evidence>
<protein>
    <submittedName>
        <fullName evidence="1">Uncharacterized protein</fullName>
    </submittedName>
</protein>
<proteinExistence type="predicted"/>
<dbReference type="InterPro" id="IPR036034">
    <property type="entry name" value="PDZ_sf"/>
</dbReference>
<keyword evidence="2" id="KW-1185">Reference proteome</keyword>
<dbReference type="Gene3D" id="2.30.42.10">
    <property type="match status" value="1"/>
</dbReference>
<dbReference type="Proteomes" id="UP001157161">
    <property type="component" value="Unassembled WGS sequence"/>
</dbReference>
<organism evidence="1 2">
    <name type="scientific">Litorihabitans aurantiacus</name>
    <dbReference type="NCBI Taxonomy" id="1930061"/>
    <lineage>
        <taxon>Bacteria</taxon>
        <taxon>Bacillati</taxon>
        <taxon>Actinomycetota</taxon>
        <taxon>Actinomycetes</taxon>
        <taxon>Micrococcales</taxon>
        <taxon>Beutenbergiaceae</taxon>
        <taxon>Litorihabitans</taxon>
    </lineage>
</organism>
<comment type="caution">
    <text evidence="1">The sequence shown here is derived from an EMBL/GenBank/DDBJ whole genome shotgun (WGS) entry which is preliminary data.</text>
</comment>
<reference evidence="1" key="2">
    <citation type="submission" date="2023-02" db="EMBL/GenBank/DDBJ databases">
        <authorList>
            <person name="Sun Q."/>
            <person name="Mori K."/>
        </authorList>
    </citation>
    <scope>NUCLEOTIDE SEQUENCE</scope>
    <source>
        <strain evidence="1">NBRC 112290</strain>
    </source>
</reference>
<accession>A0AA37XF85</accession>
<dbReference type="EMBL" id="BSUM01000001">
    <property type="protein sequence ID" value="GMA32146.1"/>
    <property type="molecule type" value="Genomic_DNA"/>
</dbReference>